<comment type="caution">
    <text evidence="2">The sequence shown here is derived from an EMBL/GenBank/DDBJ whole genome shotgun (WGS) entry which is preliminary data.</text>
</comment>
<keyword evidence="3" id="KW-1185">Reference proteome</keyword>
<evidence type="ECO:0000256" key="1">
    <source>
        <dbReference type="SAM" id="SignalP"/>
    </source>
</evidence>
<organism evidence="2 3">
    <name type="scientific">Salibacter halophilus</name>
    <dbReference type="NCBI Taxonomy" id="1803916"/>
    <lineage>
        <taxon>Bacteria</taxon>
        <taxon>Pseudomonadati</taxon>
        <taxon>Bacteroidota</taxon>
        <taxon>Flavobacteriia</taxon>
        <taxon>Flavobacteriales</taxon>
        <taxon>Salibacteraceae</taxon>
        <taxon>Salibacter</taxon>
    </lineage>
</organism>
<reference evidence="2 3" key="1">
    <citation type="submission" date="2019-09" db="EMBL/GenBank/DDBJ databases">
        <title>Genomes of Cryomorphaceae.</title>
        <authorList>
            <person name="Bowman J.P."/>
        </authorList>
    </citation>
    <scope>NUCLEOTIDE SEQUENCE [LARGE SCALE GENOMIC DNA]</scope>
    <source>
        <strain evidence="2 3">KCTC 52047</strain>
    </source>
</reference>
<evidence type="ECO:0000313" key="2">
    <source>
        <dbReference type="EMBL" id="KAB1064911.1"/>
    </source>
</evidence>
<evidence type="ECO:0008006" key="4">
    <source>
        <dbReference type="Google" id="ProtNLM"/>
    </source>
</evidence>
<dbReference type="Proteomes" id="UP000435357">
    <property type="component" value="Unassembled WGS sequence"/>
</dbReference>
<feature type="chain" id="PRO_5026835730" description="Carboxypeptidase-like regulatory domain-containing protein" evidence="1">
    <location>
        <begin position="19"/>
        <end position="225"/>
    </location>
</feature>
<feature type="signal peptide" evidence="1">
    <location>
        <begin position="1"/>
        <end position="18"/>
    </location>
</feature>
<protein>
    <recommendedName>
        <fullName evidence="4">Carboxypeptidase-like regulatory domain-containing protein</fullName>
    </recommendedName>
</protein>
<gene>
    <name evidence="2" type="ORF">F3059_06040</name>
</gene>
<name>A0A6N6M828_9FLAO</name>
<keyword evidence="1" id="KW-0732">Signal</keyword>
<proteinExistence type="predicted"/>
<dbReference type="EMBL" id="WACR01000004">
    <property type="protein sequence ID" value="KAB1064911.1"/>
    <property type="molecule type" value="Genomic_DNA"/>
</dbReference>
<dbReference type="AlphaFoldDB" id="A0A6N6M828"/>
<dbReference type="RefSeq" id="WP_151167231.1">
    <property type="nucleotide sequence ID" value="NZ_WACR01000004.1"/>
</dbReference>
<sequence length="225" mass="25672">MKYWFVFIFILSTVLTNAQTRLDGKYCRADDNPWYESDCIKFNQNGTFEYVMLHCTGATEGSGIYTIQNGNLNLNFLNPDTLSKTDGRVGIKQYDLTDNQEASIKVTLFDILDSSKIQFAKVVLYDSLNNSQINEASTDSLGTANLKIEKANQLTISMVGYKKLIIPIPINKNLKLEVGLASTVRTRYLSAEDSMSFPIKRIKDDKFLLKRYENMDYLNYEIESD</sequence>
<evidence type="ECO:0000313" key="3">
    <source>
        <dbReference type="Proteomes" id="UP000435357"/>
    </source>
</evidence>
<accession>A0A6N6M828</accession>